<accession>A0A7W2LRR3</accession>
<evidence type="ECO:0000313" key="2">
    <source>
        <dbReference type="Proteomes" id="UP000590738"/>
    </source>
</evidence>
<evidence type="ECO:0000313" key="1">
    <source>
        <dbReference type="EMBL" id="MBA6145831.1"/>
    </source>
</evidence>
<sequence>MHPENSKTKTAAQLPALTPIAFGSCEPDTPHLFSIRDEASLDHGLELAAALSEGIYQLSSRVADDVNCNDPVNRNELRALAFLAETVASLTFGARIALVKAGGAQ</sequence>
<dbReference type="EMBL" id="JACGCZ010000096">
    <property type="protein sequence ID" value="MBA6145831.1"/>
    <property type="molecule type" value="Genomic_DNA"/>
</dbReference>
<protein>
    <recommendedName>
        <fullName evidence="3">DUF3077 domain-containing protein</fullName>
    </recommendedName>
</protein>
<dbReference type="RefSeq" id="WP_054881530.1">
    <property type="nucleotide sequence ID" value="NZ_JACGCZ010000096.1"/>
</dbReference>
<dbReference type="AlphaFoldDB" id="A0A7W2LRR3"/>
<reference evidence="1 2" key="1">
    <citation type="submission" date="2020-07" db="EMBL/GenBank/DDBJ databases">
        <title>Diversity of carbapenemase encoding genes among Pseudomonas putida group clinical isolates in a tertiary Brazilian hospital.</title>
        <authorList>
            <person name="Alberto-Lei F."/>
            <person name="Nodari C.S."/>
            <person name="Streling A.P."/>
            <person name="Paulino J.T."/>
            <person name="Bessa-Neto F.O."/>
            <person name="Cayo R."/>
            <person name="Gales A.C."/>
        </authorList>
    </citation>
    <scope>NUCLEOTIDE SEQUENCE [LARGE SCALE GENOMIC DNA]</scope>
    <source>
        <strain evidence="1 2">12273</strain>
    </source>
</reference>
<proteinExistence type="predicted"/>
<gene>
    <name evidence="1" type="ORF">H4B97_25735</name>
</gene>
<dbReference type="PROSITE" id="PS51257">
    <property type="entry name" value="PROKAR_LIPOPROTEIN"/>
    <property type="match status" value="1"/>
</dbReference>
<name>A0A7W2LRR3_9PSED</name>
<comment type="caution">
    <text evidence="1">The sequence shown here is derived from an EMBL/GenBank/DDBJ whole genome shotgun (WGS) entry which is preliminary data.</text>
</comment>
<dbReference type="Proteomes" id="UP000590738">
    <property type="component" value="Unassembled WGS sequence"/>
</dbReference>
<organism evidence="1 2">
    <name type="scientific">Pseudomonas juntendi</name>
    <dbReference type="NCBI Taxonomy" id="2666183"/>
    <lineage>
        <taxon>Bacteria</taxon>
        <taxon>Pseudomonadati</taxon>
        <taxon>Pseudomonadota</taxon>
        <taxon>Gammaproteobacteria</taxon>
        <taxon>Pseudomonadales</taxon>
        <taxon>Pseudomonadaceae</taxon>
        <taxon>Pseudomonas</taxon>
    </lineage>
</organism>
<evidence type="ECO:0008006" key="3">
    <source>
        <dbReference type="Google" id="ProtNLM"/>
    </source>
</evidence>